<keyword evidence="2 6" id="KW-0441">Lipid A biosynthesis</keyword>
<keyword evidence="3 6" id="KW-0808">Transferase</keyword>
<feature type="domain" description="UDP N-acetylglucosamine O-acyltransferase C-terminal" evidence="7">
    <location>
        <begin position="175"/>
        <end position="255"/>
    </location>
</feature>
<evidence type="ECO:0000256" key="4">
    <source>
        <dbReference type="ARBA" id="ARBA00023098"/>
    </source>
</evidence>
<dbReference type="PANTHER" id="PTHR43480">
    <property type="entry name" value="ACYL-[ACYL-CARRIER-PROTEIN]--UDP-N-ACETYLGLUCOSAMINE O-ACYLTRANSFERASE"/>
    <property type="match status" value="1"/>
</dbReference>
<evidence type="ECO:0000259" key="7">
    <source>
        <dbReference type="Pfam" id="PF13720"/>
    </source>
</evidence>
<comment type="subunit">
    <text evidence="6">Homotrimer.</text>
</comment>
<keyword evidence="9" id="KW-1185">Reference proteome</keyword>
<sequence>MRIHPTAIIEDGAQVHESVTIGPYSIIESGAVVGEGCRIESHVRIFGVTRMGAYNRVCHGATLGSEPQDLRFTPEKARPLIIGDHNHFKECVNISGGVKSEDGTRIGNHNYWMAFSHAGHDCIVGDHNIFANTATLAGHVEVGDHCFLSGQVAVHQFCRIGSYVMIGGVTGVAQDVPPYLLAAGQRARLIGLNVVGLRRHGFSQAQRTRIKQVYRLILRSGLRLEEGLARAEAEYPGPETARILAFIRASRRGIVSFAREATQPQSGAIDER</sequence>
<organism evidence="8 9">
    <name type="scientific">Thermochromatium tepidum ATCC 43061</name>
    <dbReference type="NCBI Taxonomy" id="316276"/>
    <lineage>
        <taxon>Bacteria</taxon>
        <taxon>Pseudomonadati</taxon>
        <taxon>Pseudomonadota</taxon>
        <taxon>Gammaproteobacteria</taxon>
        <taxon>Chromatiales</taxon>
        <taxon>Chromatiaceae</taxon>
        <taxon>Thermochromatium</taxon>
    </lineage>
</organism>
<dbReference type="SUPFAM" id="SSF51161">
    <property type="entry name" value="Trimeric LpxA-like enzymes"/>
    <property type="match status" value="1"/>
</dbReference>
<comment type="pathway">
    <text evidence="6">Glycolipid biosynthesis; lipid IV(A) biosynthesis; lipid IV(A) from (3R)-3-hydroxytetradecanoyl-[acyl-carrier-protein] and UDP-N-acetyl-alpha-D-glucosamine: step 1/6.</text>
</comment>
<dbReference type="InterPro" id="IPR010137">
    <property type="entry name" value="Lipid_A_LpxA"/>
</dbReference>
<dbReference type="InterPro" id="IPR001451">
    <property type="entry name" value="Hexapep"/>
</dbReference>
<dbReference type="CDD" id="cd03351">
    <property type="entry name" value="LbH_UDP-GlcNAc_AT"/>
    <property type="match status" value="1"/>
</dbReference>
<keyword evidence="4 6" id="KW-0443">Lipid metabolism</keyword>
<comment type="subcellular location">
    <subcellularLocation>
        <location evidence="6">Cytoplasm</location>
    </subcellularLocation>
</comment>
<dbReference type="GO" id="GO:0009245">
    <property type="term" value="P:lipid A biosynthetic process"/>
    <property type="evidence" value="ECO:0007669"/>
    <property type="project" value="UniProtKB-UniRule"/>
</dbReference>
<dbReference type="GO" id="GO:0008780">
    <property type="term" value="F:acyl-[acyl-carrier-protein]-UDP-N-acetylglucosamine O-acyltransferase activity"/>
    <property type="evidence" value="ECO:0007669"/>
    <property type="project" value="UniProtKB-UniRule"/>
</dbReference>
<dbReference type="Pfam" id="PF00132">
    <property type="entry name" value="Hexapep"/>
    <property type="match status" value="2"/>
</dbReference>
<evidence type="ECO:0000256" key="1">
    <source>
        <dbReference type="ARBA" id="ARBA00022516"/>
    </source>
</evidence>
<name>A0A6I6E5F2_THETI</name>
<dbReference type="AlphaFoldDB" id="A0A6I6E5F2"/>
<dbReference type="Gene3D" id="1.20.1180.10">
    <property type="entry name" value="Udp N-acetylglucosamine O-acyltransferase, C-terminal domain"/>
    <property type="match status" value="1"/>
</dbReference>
<dbReference type="InterPro" id="IPR011004">
    <property type="entry name" value="Trimer_LpxA-like_sf"/>
</dbReference>
<evidence type="ECO:0000313" key="9">
    <source>
        <dbReference type="Proteomes" id="UP000426424"/>
    </source>
</evidence>
<evidence type="ECO:0000256" key="2">
    <source>
        <dbReference type="ARBA" id="ARBA00022556"/>
    </source>
</evidence>
<evidence type="ECO:0000256" key="5">
    <source>
        <dbReference type="ARBA" id="ARBA00023315"/>
    </source>
</evidence>
<dbReference type="PIRSF" id="PIRSF000456">
    <property type="entry name" value="UDP-GlcNAc_acltr"/>
    <property type="match status" value="1"/>
</dbReference>
<dbReference type="OrthoDB" id="9807278at2"/>
<keyword evidence="6" id="KW-0963">Cytoplasm</keyword>
<dbReference type="Proteomes" id="UP000426424">
    <property type="component" value="Chromosome"/>
</dbReference>
<comment type="catalytic activity">
    <reaction evidence="6">
        <text>a (3R)-hydroxyacyl-[ACP] + UDP-N-acetyl-alpha-D-glucosamine = a UDP-3-O-[(3R)-3-hydroxyacyl]-N-acetyl-alpha-D-glucosamine + holo-[ACP]</text>
        <dbReference type="Rhea" id="RHEA:67812"/>
        <dbReference type="Rhea" id="RHEA-COMP:9685"/>
        <dbReference type="Rhea" id="RHEA-COMP:9945"/>
        <dbReference type="ChEBI" id="CHEBI:57705"/>
        <dbReference type="ChEBI" id="CHEBI:64479"/>
        <dbReference type="ChEBI" id="CHEBI:78827"/>
        <dbReference type="ChEBI" id="CHEBI:173225"/>
        <dbReference type="EC" id="2.3.1.129"/>
    </reaction>
</comment>
<dbReference type="NCBIfam" id="NF003657">
    <property type="entry name" value="PRK05289.1"/>
    <property type="match status" value="1"/>
</dbReference>
<dbReference type="NCBIfam" id="TIGR01852">
    <property type="entry name" value="lipid_A_lpxA"/>
    <property type="match status" value="1"/>
</dbReference>
<evidence type="ECO:0000256" key="3">
    <source>
        <dbReference type="ARBA" id="ARBA00022679"/>
    </source>
</evidence>
<dbReference type="InterPro" id="IPR037157">
    <property type="entry name" value="Acetyltransf_C_sf"/>
</dbReference>
<dbReference type="GO" id="GO:0005737">
    <property type="term" value="C:cytoplasm"/>
    <property type="evidence" value="ECO:0007669"/>
    <property type="project" value="UniProtKB-SubCell"/>
</dbReference>
<reference evidence="8 9" key="1">
    <citation type="submission" date="2019-12" db="EMBL/GenBank/DDBJ databases">
        <title>The complete genome of the thermophilic, anoxygenic phototrophic gammaproteobacterium Thermochromatium tepidum.</title>
        <authorList>
            <person name="Sattley W.M."/>
            <person name="Swingley W.D."/>
            <person name="Burchell B.M."/>
            <person name="Gurbani S.A."/>
            <person name="Kujawa C.M."/>
            <person name="Nuccio D.A."/>
            <person name="Schladweiler J."/>
            <person name="Shaffer K.N."/>
            <person name="Stokes L.M."/>
            <person name="Touchman J.W."/>
            <person name="Blankenship R.E."/>
            <person name="Madigan M.T."/>
        </authorList>
    </citation>
    <scope>NUCLEOTIDE SEQUENCE [LARGE SCALE GENOMIC DNA]</scope>
    <source>
        <strain evidence="8 9">ATCC 43061</strain>
    </source>
</reference>
<gene>
    <name evidence="6 8" type="primary">lpxA</name>
    <name evidence="8" type="ORF">E6P07_02225</name>
</gene>
<dbReference type="KEGG" id="ttp:E6P07_02225"/>
<proteinExistence type="inferred from homology"/>
<dbReference type="UniPathway" id="UPA00359">
    <property type="reaction ID" value="UER00477"/>
</dbReference>
<accession>A0A6I6E5F2</accession>
<keyword evidence="6" id="KW-0677">Repeat</keyword>
<dbReference type="EC" id="2.3.1.129" evidence="6"/>
<keyword evidence="1 6" id="KW-0444">Lipid biosynthesis</keyword>
<dbReference type="HAMAP" id="MF_00387">
    <property type="entry name" value="LpxA"/>
    <property type="match status" value="1"/>
</dbReference>
<evidence type="ECO:0000313" key="8">
    <source>
        <dbReference type="EMBL" id="QGU31903.1"/>
    </source>
</evidence>
<dbReference type="EMBL" id="CP039268">
    <property type="protein sequence ID" value="QGU31903.1"/>
    <property type="molecule type" value="Genomic_DNA"/>
</dbReference>
<dbReference type="RefSeq" id="WP_153974102.1">
    <property type="nucleotide sequence ID" value="NZ_CP039268.1"/>
</dbReference>
<comment type="similarity">
    <text evidence="6">Belongs to the transferase hexapeptide repeat family. LpxA subfamily.</text>
</comment>
<protein>
    <recommendedName>
        <fullName evidence="6">Acyl-[acyl-carrier-protein]--UDP-N-acetylglucosamine O-acyltransferase</fullName>
        <shortName evidence="6">UDP-N-acetylglucosamine acyltransferase</shortName>
        <ecNumber evidence="6">2.3.1.129</ecNumber>
    </recommendedName>
</protein>
<evidence type="ECO:0000256" key="6">
    <source>
        <dbReference type="HAMAP-Rule" id="MF_00387"/>
    </source>
</evidence>
<keyword evidence="5 6" id="KW-0012">Acyltransferase</keyword>
<dbReference type="GO" id="GO:0016020">
    <property type="term" value="C:membrane"/>
    <property type="evidence" value="ECO:0007669"/>
    <property type="project" value="GOC"/>
</dbReference>
<dbReference type="Gene3D" id="2.160.10.10">
    <property type="entry name" value="Hexapeptide repeat proteins"/>
    <property type="match status" value="1"/>
</dbReference>
<dbReference type="InterPro" id="IPR029098">
    <property type="entry name" value="Acetyltransf_C"/>
</dbReference>
<comment type="function">
    <text evidence="6">Involved in the biosynthesis of lipid A, a phosphorylated glycolipid that anchors the lipopolysaccharide to the outer membrane of the cell.</text>
</comment>
<dbReference type="Pfam" id="PF13720">
    <property type="entry name" value="Acetyltransf_11"/>
    <property type="match status" value="1"/>
</dbReference>
<dbReference type="PANTHER" id="PTHR43480:SF1">
    <property type="entry name" value="ACYL-[ACYL-CARRIER-PROTEIN]--UDP-N-ACETYLGLUCOSAMINE O-ACYLTRANSFERASE, MITOCHONDRIAL-RELATED"/>
    <property type="match status" value="1"/>
</dbReference>